<dbReference type="InterPro" id="IPR004244">
    <property type="entry name" value="Transposase_22"/>
</dbReference>
<protein>
    <submittedName>
        <fullName evidence="1">Uncharacterized protein</fullName>
    </submittedName>
</protein>
<organism evidence="1 2">
    <name type="scientific">Pleurodeles waltl</name>
    <name type="common">Iberian ribbed newt</name>
    <dbReference type="NCBI Taxonomy" id="8319"/>
    <lineage>
        <taxon>Eukaryota</taxon>
        <taxon>Metazoa</taxon>
        <taxon>Chordata</taxon>
        <taxon>Craniata</taxon>
        <taxon>Vertebrata</taxon>
        <taxon>Euteleostomi</taxon>
        <taxon>Amphibia</taxon>
        <taxon>Batrachia</taxon>
        <taxon>Caudata</taxon>
        <taxon>Salamandroidea</taxon>
        <taxon>Salamandridae</taxon>
        <taxon>Pleurodelinae</taxon>
        <taxon>Pleurodeles</taxon>
    </lineage>
</organism>
<evidence type="ECO:0000313" key="2">
    <source>
        <dbReference type="Proteomes" id="UP001066276"/>
    </source>
</evidence>
<comment type="caution">
    <text evidence="1">The sequence shown here is derived from an EMBL/GenBank/DDBJ whole genome shotgun (WGS) entry which is preliminary data.</text>
</comment>
<dbReference type="EMBL" id="JANPWB010000003">
    <property type="protein sequence ID" value="KAJ1199842.1"/>
    <property type="molecule type" value="Genomic_DNA"/>
</dbReference>
<dbReference type="AlphaFoldDB" id="A0AAV7VGG4"/>
<dbReference type="Gene3D" id="1.20.5.340">
    <property type="match status" value="1"/>
</dbReference>
<gene>
    <name evidence="1" type="ORF">NDU88_003674</name>
</gene>
<reference evidence="1" key="1">
    <citation type="journal article" date="2022" name="bioRxiv">
        <title>Sequencing and chromosome-scale assembly of the giantPleurodeles waltlgenome.</title>
        <authorList>
            <person name="Brown T."/>
            <person name="Elewa A."/>
            <person name="Iarovenko S."/>
            <person name="Subramanian E."/>
            <person name="Araus A.J."/>
            <person name="Petzold A."/>
            <person name="Susuki M."/>
            <person name="Suzuki K.-i.T."/>
            <person name="Hayashi T."/>
            <person name="Toyoda A."/>
            <person name="Oliveira C."/>
            <person name="Osipova E."/>
            <person name="Leigh N.D."/>
            <person name="Simon A."/>
            <person name="Yun M.H."/>
        </authorList>
    </citation>
    <scope>NUCLEOTIDE SEQUENCE</scope>
    <source>
        <strain evidence="1">20211129_DDA</strain>
        <tissue evidence="1">Liver</tissue>
    </source>
</reference>
<dbReference type="Proteomes" id="UP001066276">
    <property type="component" value="Chromosome 2_1"/>
</dbReference>
<sequence>MEQYTMPTPLPQRQICIGGSGEALDAPATAGEPTHAELLASIHGARVALEGKIETVAVKVNLLRADLRKVSDKVKVVEGSIVDLQTKVGTLRKQMAQITSTVGTLEDHLEDSEGRSRRNNVRLLGFLEHVEGSTVESFFEQWIREVLQPEGLSRVFVVKHAHRALVALPWPGAPPRAIIACLLNYKDRDCILWTARETNRVVFENRTISIFPEYTNKVQSSQKGFLEVKAKLRAMNIRYMLLYLARLKVISGGKSQFFENP</sequence>
<accession>A0AAV7VGG4</accession>
<keyword evidence="2" id="KW-1185">Reference proteome</keyword>
<dbReference type="Gene3D" id="3.30.70.1820">
    <property type="entry name" value="L1 transposable element, RRM domain"/>
    <property type="match status" value="1"/>
</dbReference>
<name>A0AAV7VGG4_PLEWA</name>
<dbReference type="PANTHER" id="PTHR11505">
    <property type="entry name" value="L1 TRANSPOSABLE ELEMENT-RELATED"/>
    <property type="match status" value="1"/>
</dbReference>
<evidence type="ECO:0000313" key="1">
    <source>
        <dbReference type="EMBL" id="KAJ1199842.1"/>
    </source>
</evidence>
<proteinExistence type="predicted"/>